<reference evidence="2 3" key="1">
    <citation type="journal article" date="2014" name="BMC Genomics">
        <title>Comparative genomics of the major fungal agents of human and animal Sporotrichosis: Sporothrix schenckii and Sporothrix brasiliensis.</title>
        <authorList>
            <person name="Teixeira M.M."/>
            <person name="de Almeida L.G."/>
            <person name="Kubitschek-Barreira P."/>
            <person name="Alves F.L."/>
            <person name="Kioshima E.S."/>
            <person name="Abadio A.K."/>
            <person name="Fernandes L."/>
            <person name="Derengowski L.S."/>
            <person name="Ferreira K.S."/>
            <person name="Souza R.C."/>
            <person name="Ruiz J.C."/>
            <person name="de Andrade N.C."/>
            <person name="Paes H.C."/>
            <person name="Nicola A.M."/>
            <person name="Albuquerque P."/>
            <person name="Gerber A.L."/>
            <person name="Martins V.P."/>
            <person name="Peconick L.D."/>
            <person name="Neto A.V."/>
            <person name="Chaucanez C.B."/>
            <person name="Silva P.A."/>
            <person name="Cunha O.L."/>
            <person name="de Oliveira F.F."/>
            <person name="dos Santos T.C."/>
            <person name="Barros A.L."/>
            <person name="Soares M.A."/>
            <person name="de Oliveira L.M."/>
            <person name="Marini M.M."/>
            <person name="Villalobos-Duno H."/>
            <person name="Cunha M.M."/>
            <person name="de Hoog S."/>
            <person name="da Silveira J.F."/>
            <person name="Henrissat B."/>
            <person name="Nino-Vega G.A."/>
            <person name="Cisalpino P.S."/>
            <person name="Mora-Montes H.M."/>
            <person name="Almeida S.R."/>
            <person name="Stajich J.E."/>
            <person name="Lopes-Bezerra L.M."/>
            <person name="Vasconcelos A.T."/>
            <person name="Felipe M.S."/>
        </authorList>
    </citation>
    <scope>NUCLEOTIDE SEQUENCE [LARGE SCALE GENOMIC DNA]</scope>
    <source>
        <strain evidence="2 3">5110</strain>
    </source>
</reference>
<feature type="compositionally biased region" description="Polar residues" evidence="1">
    <location>
        <begin position="85"/>
        <end position="95"/>
    </location>
</feature>
<proteinExistence type="predicted"/>
<dbReference type="EMBL" id="AWTV01000006">
    <property type="protein sequence ID" value="KIH92828.1"/>
    <property type="molecule type" value="Genomic_DNA"/>
</dbReference>
<dbReference type="GeneID" id="63676113"/>
<dbReference type="HOGENOM" id="CLU_664248_0_0_1"/>
<comment type="caution">
    <text evidence="2">The sequence shown here is derived from an EMBL/GenBank/DDBJ whole genome shotgun (WGS) entry which is preliminary data.</text>
</comment>
<evidence type="ECO:0000313" key="2">
    <source>
        <dbReference type="EMBL" id="KIH92828.1"/>
    </source>
</evidence>
<evidence type="ECO:0000313" key="3">
    <source>
        <dbReference type="Proteomes" id="UP000031575"/>
    </source>
</evidence>
<feature type="compositionally biased region" description="Basic and acidic residues" evidence="1">
    <location>
        <begin position="270"/>
        <end position="279"/>
    </location>
</feature>
<dbReference type="RefSeq" id="XP_040620838.1">
    <property type="nucleotide sequence ID" value="XM_040761192.1"/>
</dbReference>
<organism evidence="2 3">
    <name type="scientific">Sporothrix brasiliensis 5110</name>
    <dbReference type="NCBI Taxonomy" id="1398154"/>
    <lineage>
        <taxon>Eukaryota</taxon>
        <taxon>Fungi</taxon>
        <taxon>Dikarya</taxon>
        <taxon>Ascomycota</taxon>
        <taxon>Pezizomycotina</taxon>
        <taxon>Sordariomycetes</taxon>
        <taxon>Sordariomycetidae</taxon>
        <taxon>Ophiostomatales</taxon>
        <taxon>Ophiostomataceae</taxon>
        <taxon>Sporothrix</taxon>
    </lineage>
</organism>
<feature type="region of interest" description="Disordered" evidence="1">
    <location>
        <begin position="213"/>
        <end position="371"/>
    </location>
</feature>
<gene>
    <name evidence="2" type="ORF">SPBR_02889</name>
</gene>
<dbReference type="VEuPathDB" id="FungiDB:SPBR_02889"/>
<accession>A0A0C2FP49</accession>
<feature type="compositionally biased region" description="Basic and acidic residues" evidence="1">
    <location>
        <begin position="340"/>
        <end position="361"/>
    </location>
</feature>
<keyword evidence="3" id="KW-1185">Reference proteome</keyword>
<feature type="region of interest" description="Disordered" evidence="1">
    <location>
        <begin position="83"/>
        <end position="104"/>
    </location>
</feature>
<dbReference type="AlphaFoldDB" id="A0A0C2FP49"/>
<feature type="region of interest" description="Disordered" evidence="1">
    <location>
        <begin position="23"/>
        <end position="67"/>
    </location>
</feature>
<feature type="region of interest" description="Disordered" evidence="1">
    <location>
        <begin position="388"/>
        <end position="414"/>
    </location>
</feature>
<feature type="compositionally biased region" description="Polar residues" evidence="1">
    <location>
        <begin position="232"/>
        <end position="242"/>
    </location>
</feature>
<sequence length="414" mass="44898">MGQNCCKPYKGSRFNRLSKLKAEADAAAQAARDSDHTEPHPTLVQFLENSHDPSTAAPGSEPMSSPLLIPQIDANREMRIEIETNDPQGTTQNLQKSRRRNSREWLQQQRKRLTKSRSFGQLKKNKVALAHDEVIRLGPHPITVVEASTLSREASTNSNGSLEPLPAGGESIVLSPGGPDACQARYQQDPTLLAPTPRRPMATRFPFLNPATVSATTTHSSNDCEENEGMGPSQQNMAQGTQEGEADHADDGVNVVNSDSLPSSAIVALRPREDREQRSEYGSIHSNAPSIYYLAPSSPQIPPKDSAASLVPKETHAASPHHSVTLRYGSGAQDNAVETNESRDNEVEERSEQNGEVHRSEAPGSTAKVDNELDNNFLYAVMAFVASQGPRPQSPSPSHEERRLEVLVAGSGSV</sequence>
<protein>
    <submittedName>
        <fullName evidence="2">Uncharacterized protein</fullName>
    </submittedName>
</protein>
<dbReference type="Proteomes" id="UP000031575">
    <property type="component" value="Unassembled WGS sequence"/>
</dbReference>
<dbReference type="OrthoDB" id="10291527at2759"/>
<evidence type="ECO:0000256" key="1">
    <source>
        <dbReference type="SAM" id="MobiDB-lite"/>
    </source>
</evidence>
<name>A0A0C2FP49_9PEZI</name>